<keyword evidence="2" id="KW-1185">Reference proteome</keyword>
<evidence type="ECO:0000313" key="1">
    <source>
        <dbReference type="EMBL" id="QPB09663.1"/>
    </source>
</evidence>
<reference evidence="1" key="1">
    <citation type="submission" date="2020-07" db="EMBL/GenBank/DDBJ databases">
        <title>Complete genome sequence of Streptomyces phage Spernnie.</title>
        <authorList>
            <person name="Tate N.B."/>
            <person name="Melbern L."/>
            <person name="Clark J.D."/>
            <person name="Hernandez I."/>
            <person name="Liu M."/>
            <person name="Burrowes B.H."/>
        </authorList>
    </citation>
    <scope>NUCLEOTIDE SEQUENCE</scope>
</reference>
<dbReference type="Proteomes" id="UP000662797">
    <property type="component" value="Segment"/>
</dbReference>
<evidence type="ECO:0000313" key="2">
    <source>
        <dbReference type="Proteomes" id="UP000662797"/>
    </source>
</evidence>
<proteinExistence type="predicted"/>
<dbReference type="EMBL" id="MT701594">
    <property type="protein sequence ID" value="QPB09663.1"/>
    <property type="molecule type" value="Genomic_DNA"/>
</dbReference>
<organism evidence="1 2">
    <name type="scientific">Streptomyces phage Spernnie</name>
    <dbReference type="NCBI Taxonomy" id="2767588"/>
    <lineage>
        <taxon>Viruses</taxon>
        <taxon>Duplodnaviria</taxon>
        <taxon>Heunggongvirae</taxon>
        <taxon>Uroviricota</taxon>
        <taxon>Caudoviricetes</taxon>
        <taxon>Arquatrovirinae</taxon>
        <taxon>Sentinelvirus</taxon>
        <taxon>Sentinelvirus spernnie</taxon>
    </lineage>
</organism>
<accession>A0A873WH51</accession>
<gene>
    <name evidence="1" type="ORF">CPT_Spernnie_059</name>
</gene>
<name>A0A873WH51_9CAUD</name>
<sequence>MTVSTPRELDALPDGTEIELLDKRGTRRVKVGGHWRAEGRAATQNVYVYVNARRYGAVIKQEEDES</sequence>
<protein>
    <submittedName>
        <fullName evidence="1">Uncharacterized protein</fullName>
    </submittedName>
</protein>